<keyword evidence="2" id="KW-0812">Transmembrane</keyword>
<dbReference type="OrthoDB" id="82282at2157"/>
<evidence type="ECO:0000259" key="3">
    <source>
        <dbReference type="Pfam" id="PF07760"/>
    </source>
</evidence>
<keyword evidence="2" id="KW-1133">Transmembrane helix</keyword>
<dbReference type="Proteomes" id="UP000302218">
    <property type="component" value="Plasmid pNVE414"/>
</dbReference>
<feature type="transmembrane region" description="Helical" evidence="2">
    <location>
        <begin position="20"/>
        <end position="41"/>
    </location>
</feature>
<evidence type="ECO:0000256" key="2">
    <source>
        <dbReference type="SAM" id="Phobius"/>
    </source>
</evidence>
<protein>
    <submittedName>
        <fullName evidence="4">DUF1616 domain-containing protein</fullName>
    </submittedName>
</protein>
<proteinExistence type="predicted"/>
<sequence length="351" mass="37372">MTVSGTLWKLLPRPIRETPADLVAVVGAVVATNVAVFAPIVRETALRIPLGLVFVLFVPGYALVAALFPEADGSAGPDSTTDAAVDREQSRTTSLSTAISGPERAVLSLGSSVAIVSLAGLALNYTPWGVRLGPVLLAVSAATLGATAIAAARRRDLSPRNRFRVPYRRWTAASRTALRGPDSRADAAVNVLLVVTVLFTVGGVGYALATPSGGERFSEVAVLTEDDGELVAGDYPSTMGLNESRELVFEINNDERRPVDYTVVLAQQNLDGDGNETVVEQRELTRFDAQLDHGQTWRHSHNITPAATGDTVRFVWLVYLDGDVPADPSLENAEYSTSLWIDVDDEASSSA</sequence>
<feature type="transmembrane region" description="Helical" evidence="2">
    <location>
        <begin position="187"/>
        <end position="209"/>
    </location>
</feature>
<dbReference type="KEGG" id="nvr:FEJ81_21690"/>
<keyword evidence="2" id="KW-0472">Membrane</keyword>
<organism evidence="4 5">
    <name type="scientific">Natrinema versiforme</name>
    <dbReference type="NCBI Taxonomy" id="88724"/>
    <lineage>
        <taxon>Archaea</taxon>
        <taxon>Methanobacteriati</taxon>
        <taxon>Methanobacteriota</taxon>
        <taxon>Stenosarchaea group</taxon>
        <taxon>Halobacteria</taxon>
        <taxon>Halobacteriales</taxon>
        <taxon>Natrialbaceae</taxon>
        <taxon>Natrinema</taxon>
    </lineage>
</organism>
<evidence type="ECO:0000313" key="4">
    <source>
        <dbReference type="EMBL" id="QCS44903.1"/>
    </source>
</evidence>
<feature type="domain" description="DUF1616" evidence="3">
    <location>
        <begin position="25"/>
        <end position="342"/>
    </location>
</feature>
<dbReference type="PIRSF" id="PIRSF018671">
    <property type="entry name" value="UCP018671"/>
    <property type="match status" value="1"/>
</dbReference>
<evidence type="ECO:0000256" key="1">
    <source>
        <dbReference type="SAM" id="MobiDB-lite"/>
    </source>
</evidence>
<accession>A0A4P8WQV6</accession>
<feature type="transmembrane region" description="Helical" evidence="2">
    <location>
        <begin position="132"/>
        <end position="152"/>
    </location>
</feature>
<geneLocation type="plasmid" evidence="5">
    <name>pnve414</name>
</geneLocation>
<gene>
    <name evidence="4" type="ORF">FEJ81_21690</name>
</gene>
<name>A0A4P8WQV6_9EURY</name>
<evidence type="ECO:0000313" key="5">
    <source>
        <dbReference type="Proteomes" id="UP000302218"/>
    </source>
</evidence>
<keyword evidence="4" id="KW-0614">Plasmid</keyword>
<dbReference type="InterPro" id="IPR011674">
    <property type="entry name" value="DUF1616"/>
</dbReference>
<dbReference type="AlphaFoldDB" id="A0A4P8WQV6"/>
<dbReference type="RefSeq" id="WP_138247293.1">
    <property type="nucleotide sequence ID" value="NZ_CP040332.1"/>
</dbReference>
<dbReference type="GeneID" id="40267944"/>
<reference evidence="5" key="1">
    <citation type="submission" date="2019-05" db="EMBL/GenBank/DDBJ databases">
        <title>Genome sequence and methylation pattern of the halophilic Archaeon Natrinema versiforme BOL5-4.</title>
        <authorList>
            <person name="DasSarma P."/>
            <person name="Anton B.P."/>
            <person name="DasSarma S.L."/>
            <person name="Martinez F.L."/>
            <person name="Guzman D."/>
            <person name="Roberts R.J."/>
            <person name="DasSarma S."/>
        </authorList>
    </citation>
    <scope>NUCLEOTIDE SEQUENCE [LARGE SCALE GENOMIC DNA]</scope>
    <source>
        <strain evidence="5">BOL5-4</strain>
        <plasmid evidence="5">pnve414</plasmid>
    </source>
</reference>
<dbReference type="Pfam" id="PF07760">
    <property type="entry name" value="DUF1616"/>
    <property type="match status" value="1"/>
</dbReference>
<feature type="transmembrane region" description="Helical" evidence="2">
    <location>
        <begin position="48"/>
        <end position="68"/>
    </location>
</feature>
<dbReference type="InterPro" id="IPR014495">
    <property type="entry name" value="UCP018671"/>
</dbReference>
<feature type="region of interest" description="Disordered" evidence="1">
    <location>
        <begin position="73"/>
        <end position="94"/>
    </location>
</feature>
<dbReference type="EMBL" id="CP040332">
    <property type="protein sequence ID" value="QCS44903.1"/>
    <property type="molecule type" value="Genomic_DNA"/>
</dbReference>